<evidence type="ECO:0000256" key="1">
    <source>
        <dbReference type="SAM" id="MobiDB-lite"/>
    </source>
</evidence>
<proteinExistence type="predicted"/>
<accession>A0A8J4LY48</accession>
<comment type="caution">
    <text evidence="2">The sequence shown here is derived from an EMBL/GenBank/DDBJ whole genome shotgun (WGS) entry which is preliminary data.</text>
</comment>
<feature type="region of interest" description="Disordered" evidence="1">
    <location>
        <begin position="153"/>
        <end position="175"/>
    </location>
</feature>
<dbReference type="SUPFAM" id="SSF50129">
    <property type="entry name" value="GroES-like"/>
    <property type="match status" value="1"/>
</dbReference>
<evidence type="ECO:0000313" key="3">
    <source>
        <dbReference type="Proteomes" id="UP000722791"/>
    </source>
</evidence>
<evidence type="ECO:0000313" key="2">
    <source>
        <dbReference type="EMBL" id="GIM14234.1"/>
    </source>
</evidence>
<dbReference type="InterPro" id="IPR050700">
    <property type="entry name" value="YIM1/Zinc_Alcohol_DH_Fams"/>
</dbReference>
<sequence length="175" mass="18462">MRFKVGDRVVGCTGQVLEPWGTYAELVSARADRLTHIPAGVTFEQAAALPLAGMTAWQALAPSMPLSGKRVLILGGAGGVGHFAVQVRNVYSSVTGTPASVTASLAFLPLSRRFCGALLLLPWCSVHPSDREVPGRLRGSDVQQPQYRVRYTGAGSGQSHRLHQGELARGSGTAV</sequence>
<dbReference type="Proteomes" id="UP000722791">
    <property type="component" value="Unassembled WGS sequence"/>
</dbReference>
<protein>
    <recommendedName>
        <fullName evidence="4">Enoyl reductase (ER) domain-containing protein</fullName>
    </recommendedName>
</protein>
<reference evidence="2" key="1">
    <citation type="journal article" date="2021" name="Proc. Natl. Acad. Sci. U.S.A.">
        <title>Three genomes in the algal genus Volvox reveal the fate of a haploid sex-determining region after a transition to homothallism.</title>
        <authorList>
            <person name="Yamamoto K."/>
            <person name="Hamaji T."/>
            <person name="Kawai-Toyooka H."/>
            <person name="Matsuzaki R."/>
            <person name="Takahashi F."/>
            <person name="Nishimura Y."/>
            <person name="Kawachi M."/>
            <person name="Noguchi H."/>
            <person name="Minakuchi Y."/>
            <person name="Umen J.G."/>
            <person name="Toyoda A."/>
            <person name="Nozaki H."/>
        </authorList>
    </citation>
    <scope>NUCLEOTIDE SEQUENCE</scope>
    <source>
        <strain evidence="2">NIES-3785</strain>
    </source>
</reference>
<dbReference type="AlphaFoldDB" id="A0A8J4LY48"/>
<dbReference type="Gene3D" id="3.40.50.720">
    <property type="entry name" value="NAD(P)-binding Rossmann-like Domain"/>
    <property type="match status" value="1"/>
</dbReference>
<dbReference type="EMBL" id="BNCQ01000055">
    <property type="protein sequence ID" value="GIM14234.1"/>
    <property type="molecule type" value="Genomic_DNA"/>
</dbReference>
<dbReference type="PANTHER" id="PTHR11695">
    <property type="entry name" value="ALCOHOL DEHYDROGENASE RELATED"/>
    <property type="match status" value="1"/>
</dbReference>
<evidence type="ECO:0008006" key="4">
    <source>
        <dbReference type="Google" id="ProtNLM"/>
    </source>
</evidence>
<name>A0A8J4LY48_9CHLO</name>
<dbReference type="PANTHER" id="PTHR11695:SF648">
    <property type="entry name" value="ZINC-BINDING OXIDOREDUCTASE"/>
    <property type="match status" value="1"/>
</dbReference>
<organism evidence="2 3">
    <name type="scientific">Volvox reticuliferus</name>
    <dbReference type="NCBI Taxonomy" id="1737510"/>
    <lineage>
        <taxon>Eukaryota</taxon>
        <taxon>Viridiplantae</taxon>
        <taxon>Chlorophyta</taxon>
        <taxon>core chlorophytes</taxon>
        <taxon>Chlorophyceae</taxon>
        <taxon>CS clade</taxon>
        <taxon>Chlamydomonadales</taxon>
        <taxon>Volvocaceae</taxon>
        <taxon>Volvox</taxon>
    </lineage>
</organism>
<gene>
    <name evidence="2" type="ORF">Vretimale_17264</name>
</gene>
<dbReference type="Gene3D" id="3.90.180.10">
    <property type="entry name" value="Medium-chain alcohol dehydrogenases, catalytic domain"/>
    <property type="match status" value="1"/>
</dbReference>
<dbReference type="InterPro" id="IPR011032">
    <property type="entry name" value="GroES-like_sf"/>
</dbReference>